<keyword evidence="2" id="KW-1185">Reference proteome</keyword>
<reference evidence="1 2" key="1">
    <citation type="submission" date="2017-07" db="EMBL/GenBank/DDBJ databases">
        <authorList>
            <person name="Talla V."/>
            <person name="Backstrom N."/>
        </authorList>
    </citation>
    <scope>NUCLEOTIDE SEQUENCE [LARGE SCALE GENOMIC DNA]</scope>
</reference>
<dbReference type="Proteomes" id="UP000324832">
    <property type="component" value="Unassembled WGS sequence"/>
</dbReference>
<sequence>MIDATVWCAAACRTSSAWWACWRARAGAAGHLRDDLPRHAHPQPDLVRRGRHRAGCRLSSAPSPCCRAWWANTSTRRSRSYLSERWP</sequence>
<accession>A0A5E4PVX5</accession>
<organism evidence="1 2">
    <name type="scientific">Leptidea sinapis</name>
    <dbReference type="NCBI Taxonomy" id="189913"/>
    <lineage>
        <taxon>Eukaryota</taxon>
        <taxon>Metazoa</taxon>
        <taxon>Ecdysozoa</taxon>
        <taxon>Arthropoda</taxon>
        <taxon>Hexapoda</taxon>
        <taxon>Insecta</taxon>
        <taxon>Pterygota</taxon>
        <taxon>Neoptera</taxon>
        <taxon>Endopterygota</taxon>
        <taxon>Lepidoptera</taxon>
        <taxon>Glossata</taxon>
        <taxon>Ditrysia</taxon>
        <taxon>Papilionoidea</taxon>
        <taxon>Pieridae</taxon>
        <taxon>Dismorphiinae</taxon>
        <taxon>Leptidea</taxon>
    </lineage>
</organism>
<gene>
    <name evidence="1" type="ORF">LSINAPIS_LOCUS2467</name>
</gene>
<name>A0A5E4PVX5_9NEOP</name>
<evidence type="ECO:0000313" key="2">
    <source>
        <dbReference type="Proteomes" id="UP000324832"/>
    </source>
</evidence>
<proteinExistence type="predicted"/>
<dbReference type="AlphaFoldDB" id="A0A5E4PVX5"/>
<dbReference type="EMBL" id="FZQP02000515">
    <property type="protein sequence ID" value="VVC89314.1"/>
    <property type="molecule type" value="Genomic_DNA"/>
</dbReference>
<protein>
    <submittedName>
        <fullName evidence="1">Uncharacterized protein</fullName>
    </submittedName>
</protein>
<evidence type="ECO:0000313" key="1">
    <source>
        <dbReference type="EMBL" id="VVC89314.1"/>
    </source>
</evidence>